<dbReference type="PROSITE" id="PS01149">
    <property type="entry name" value="PSI_RSU"/>
    <property type="match status" value="1"/>
</dbReference>
<comment type="similarity">
    <text evidence="5">Belongs to the pseudouridine synthase RsuA family.</text>
</comment>
<comment type="catalytic activity">
    <reaction evidence="1">
        <text>a uridine in RNA = a pseudouridine in RNA</text>
        <dbReference type="Rhea" id="RHEA:48348"/>
        <dbReference type="Rhea" id="RHEA-COMP:12068"/>
        <dbReference type="Rhea" id="RHEA-COMP:12069"/>
        <dbReference type="ChEBI" id="CHEBI:65314"/>
        <dbReference type="ChEBI" id="CHEBI:65315"/>
    </reaction>
</comment>
<dbReference type="InterPro" id="IPR018496">
    <property type="entry name" value="PsdUridine_synth_RsuA/RluB_CS"/>
</dbReference>
<protein>
    <recommendedName>
        <fullName evidence="5">Pseudouridine synthase</fullName>
        <ecNumber evidence="5">5.4.99.-</ecNumber>
    </recommendedName>
</protein>
<sequence length="255" mass="27928">MRRAGTVGEGAGGERIAKWLSRAGVASRREAERLIAEGRVAVNGRRLADPAVLVEPGDTVTVDRVPVDPPGRARLWRYHKPRGLLVTARDPQGRPTVFEKLPASMPRVVSVGRLDMGSEGLLLLTTDGGLARQLEHPKNGWVRRYRVRVHGRPDPGVLASLANGITIDGIRYGPIEAGLDAVKNEVSWLTVSLREGKNREIRRVLEHLGLPVLRLIRVAYGPFQLGLLPRGAVEEVPARVLREQLGAAAPTRRRP</sequence>
<dbReference type="Proteomes" id="UP000694001">
    <property type="component" value="Chromosome"/>
</dbReference>
<dbReference type="GO" id="GO:0003723">
    <property type="term" value="F:RNA binding"/>
    <property type="evidence" value="ECO:0007669"/>
    <property type="project" value="UniProtKB-KW"/>
</dbReference>
<evidence type="ECO:0000259" key="6">
    <source>
        <dbReference type="SMART" id="SM00363"/>
    </source>
</evidence>
<dbReference type="GO" id="GO:0000455">
    <property type="term" value="P:enzyme-directed rRNA pseudouridine synthesis"/>
    <property type="evidence" value="ECO:0007669"/>
    <property type="project" value="UniProtKB-ARBA"/>
</dbReference>
<evidence type="ECO:0000313" key="8">
    <source>
        <dbReference type="Proteomes" id="UP000694001"/>
    </source>
</evidence>
<dbReference type="Pfam" id="PF01479">
    <property type="entry name" value="S4"/>
    <property type="match status" value="1"/>
</dbReference>
<organism evidence="7 8">
    <name type="scientific">Elioraea tepida</name>
    <dbReference type="NCBI Taxonomy" id="2843330"/>
    <lineage>
        <taxon>Bacteria</taxon>
        <taxon>Pseudomonadati</taxon>
        <taxon>Pseudomonadota</taxon>
        <taxon>Alphaproteobacteria</taxon>
        <taxon>Acetobacterales</taxon>
        <taxon>Elioraeaceae</taxon>
        <taxon>Elioraea</taxon>
    </lineage>
</organism>
<dbReference type="InterPro" id="IPR000748">
    <property type="entry name" value="PsdUridine_synth_RsuA/RluB/E/F"/>
</dbReference>
<dbReference type="EC" id="5.4.99.-" evidence="5"/>
<reference evidence="7" key="1">
    <citation type="submission" date="2021-06" db="EMBL/GenBank/DDBJ databases">
        <title>Elioraea tepida, sp. nov., a moderately thermophilic aerobic anoxygenic phototrophic bacterium isolated from an alkaline siliceous hot spring mat community in Yellowstone National Park, WY, USA.</title>
        <authorList>
            <person name="Saini M.K."/>
            <person name="Yoshida S."/>
            <person name="Sebastian A."/>
            <person name="Hirose S."/>
            <person name="Hara E."/>
            <person name="Tamaki H."/>
            <person name="Soulier N.T."/>
            <person name="Albert I."/>
            <person name="Hanada S."/>
            <person name="Bryant D.A."/>
            <person name="Tank M."/>
        </authorList>
    </citation>
    <scope>NUCLEOTIDE SEQUENCE</scope>
    <source>
        <strain evidence="7">MS-P2</strain>
    </source>
</reference>
<name>A0A975YKS5_9PROT</name>
<gene>
    <name evidence="7" type="ORF">KO353_06035</name>
</gene>
<feature type="domain" description="RNA-binding S4" evidence="6">
    <location>
        <begin position="14"/>
        <end position="75"/>
    </location>
</feature>
<dbReference type="CDD" id="cd00165">
    <property type="entry name" value="S4"/>
    <property type="match status" value="1"/>
</dbReference>
<keyword evidence="3 5" id="KW-0413">Isomerase</keyword>
<keyword evidence="8" id="KW-1185">Reference proteome</keyword>
<dbReference type="SMART" id="SM00363">
    <property type="entry name" value="S4"/>
    <property type="match status" value="1"/>
</dbReference>
<dbReference type="EMBL" id="CP076448">
    <property type="protein sequence ID" value="QXM25762.1"/>
    <property type="molecule type" value="Genomic_DNA"/>
</dbReference>
<dbReference type="PANTHER" id="PTHR47683">
    <property type="entry name" value="PSEUDOURIDINE SYNTHASE FAMILY PROTEIN-RELATED"/>
    <property type="match status" value="1"/>
</dbReference>
<dbReference type="InterPro" id="IPR002942">
    <property type="entry name" value="S4_RNA-bd"/>
</dbReference>
<evidence type="ECO:0000256" key="1">
    <source>
        <dbReference type="ARBA" id="ARBA00000073"/>
    </source>
</evidence>
<evidence type="ECO:0000256" key="2">
    <source>
        <dbReference type="ARBA" id="ARBA00022884"/>
    </source>
</evidence>
<keyword evidence="2 4" id="KW-0694">RNA-binding</keyword>
<dbReference type="GO" id="GO:0120159">
    <property type="term" value="F:rRNA pseudouridine synthase activity"/>
    <property type="evidence" value="ECO:0007669"/>
    <property type="project" value="UniProtKB-ARBA"/>
</dbReference>
<dbReference type="RefSeq" id="WP_218286814.1">
    <property type="nucleotide sequence ID" value="NZ_CP076448.1"/>
</dbReference>
<dbReference type="KEGG" id="elio:KO353_06035"/>
<evidence type="ECO:0000313" key="7">
    <source>
        <dbReference type="EMBL" id="QXM25762.1"/>
    </source>
</evidence>
<accession>A0A975YKS5</accession>
<dbReference type="PANTHER" id="PTHR47683:SF3">
    <property type="entry name" value="RIBOSOMAL LARGE SUBUNIT PSEUDOURIDINE SYNTHASE B"/>
    <property type="match status" value="1"/>
</dbReference>
<evidence type="ECO:0000256" key="3">
    <source>
        <dbReference type="ARBA" id="ARBA00023235"/>
    </source>
</evidence>
<dbReference type="InterPro" id="IPR006145">
    <property type="entry name" value="PsdUridine_synth_RsuA/RluA"/>
</dbReference>
<dbReference type="PROSITE" id="PS50889">
    <property type="entry name" value="S4"/>
    <property type="match status" value="1"/>
</dbReference>
<evidence type="ECO:0000256" key="5">
    <source>
        <dbReference type="RuleBase" id="RU003887"/>
    </source>
</evidence>
<proteinExistence type="inferred from homology"/>
<dbReference type="AlphaFoldDB" id="A0A975YKS5"/>
<dbReference type="Pfam" id="PF00849">
    <property type="entry name" value="PseudoU_synth_2"/>
    <property type="match status" value="1"/>
</dbReference>
<dbReference type="NCBIfam" id="TIGR00093">
    <property type="entry name" value="pseudouridine synthase"/>
    <property type="match status" value="1"/>
</dbReference>
<dbReference type="InterPro" id="IPR050343">
    <property type="entry name" value="RsuA_PseudoU_synthase"/>
</dbReference>
<evidence type="ECO:0000256" key="4">
    <source>
        <dbReference type="PROSITE-ProRule" id="PRU00182"/>
    </source>
</evidence>